<dbReference type="EMBL" id="CP024608">
    <property type="protein sequence ID" value="ATQ73118.1"/>
    <property type="molecule type" value="Genomic_DNA"/>
</dbReference>
<evidence type="ECO:0000313" key="2">
    <source>
        <dbReference type="EMBL" id="ATQ73118.1"/>
    </source>
</evidence>
<organism evidence="2 3">
    <name type="scientific">Massilia violaceinigra</name>
    <dbReference type="NCBI Taxonomy" id="2045208"/>
    <lineage>
        <taxon>Bacteria</taxon>
        <taxon>Pseudomonadati</taxon>
        <taxon>Pseudomonadota</taxon>
        <taxon>Betaproteobacteria</taxon>
        <taxon>Burkholderiales</taxon>
        <taxon>Oxalobacteraceae</taxon>
        <taxon>Telluria group</taxon>
        <taxon>Massilia</taxon>
    </lineage>
</organism>
<keyword evidence="3" id="KW-1185">Reference proteome</keyword>
<dbReference type="Proteomes" id="UP000229897">
    <property type="component" value="Chromosome"/>
</dbReference>
<proteinExistence type="predicted"/>
<dbReference type="AlphaFoldDB" id="A0A2D2DDQ3"/>
<dbReference type="RefSeq" id="WP_099872722.1">
    <property type="nucleotide sequence ID" value="NZ_CP024608.1"/>
</dbReference>
<dbReference type="OrthoDB" id="10009818at2"/>
<protein>
    <submittedName>
        <fullName evidence="2">Uncharacterized protein</fullName>
    </submittedName>
</protein>
<evidence type="ECO:0000256" key="1">
    <source>
        <dbReference type="SAM" id="MobiDB-lite"/>
    </source>
</evidence>
<feature type="region of interest" description="Disordered" evidence="1">
    <location>
        <begin position="1"/>
        <end position="33"/>
    </location>
</feature>
<sequence>MSALPASALPSCERCDHDDPDCWGGGDEDRLPNEPNDEFFDDVDDLLLDGLDFWEENPLLYELDRELELELDAGFAPAVTVAAAGSSSASSNMI</sequence>
<dbReference type="KEGG" id="mass:CR152_00295"/>
<evidence type="ECO:0000313" key="3">
    <source>
        <dbReference type="Proteomes" id="UP000229897"/>
    </source>
</evidence>
<accession>A0A2D2DDQ3</accession>
<reference evidence="2" key="1">
    <citation type="submission" date="2017-10" db="EMBL/GenBank/DDBJ databases">
        <title>Massilia psychrophilum sp. nov., a novel purple-pigmented bacterium isolated from Tianshan glacier, Xinjiang Municipality, China.</title>
        <authorList>
            <person name="Wang H."/>
        </authorList>
    </citation>
    <scope>NUCLEOTIDE SEQUENCE [LARGE SCALE GENOMIC DNA]</scope>
    <source>
        <strain evidence="2">B2</strain>
    </source>
</reference>
<name>A0A2D2DDQ3_9BURK</name>
<gene>
    <name evidence="2" type="ORF">CR152_00295</name>
</gene>